<organism evidence="9 10">
    <name type="scientific">Salinicola socius</name>
    <dbReference type="NCBI Taxonomy" id="404433"/>
    <lineage>
        <taxon>Bacteria</taxon>
        <taxon>Pseudomonadati</taxon>
        <taxon>Pseudomonadota</taxon>
        <taxon>Gammaproteobacteria</taxon>
        <taxon>Oceanospirillales</taxon>
        <taxon>Halomonadaceae</taxon>
        <taxon>Salinicola</taxon>
    </lineage>
</organism>
<feature type="transmembrane region" description="Helical" evidence="7">
    <location>
        <begin position="366"/>
        <end position="388"/>
    </location>
</feature>
<dbReference type="EMBL" id="MSDO01000004">
    <property type="protein sequence ID" value="OLO05369.1"/>
    <property type="molecule type" value="Genomic_DNA"/>
</dbReference>
<feature type="transmembrane region" description="Helical" evidence="7">
    <location>
        <begin position="314"/>
        <end position="345"/>
    </location>
</feature>
<comment type="subunit">
    <text evidence="7">The complex comprises the extracytoplasmic solute receptor protein and the two transmembrane proteins.</text>
</comment>
<protein>
    <recommendedName>
        <fullName evidence="7">TRAP transporter large permease protein</fullName>
    </recommendedName>
</protein>
<dbReference type="GO" id="GO:0005886">
    <property type="term" value="C:plasma membrane"/>
    <property type="evidence" value="ECO:0007669"/>
    <property type="project" value="UniProtKB-SubCell"/>
</dbReference>
<dbReference type="NCBIfam" id="TIGR00786">
    <property type="entry name" value="dctM"/>
    <property type="match status" value="1"/>
</dbReference>
<dbReference type="InterPro" id="IPR010656">
    <property type="entry name" value="DctM"/>
</dbReference>
<evidence type="ECO:0000256" key="7">
    <source>
        <dbReference type="RuleBase" id="RU369079"/>
    </source>
</evidence>
<dbReference type="PANTHER" id="PTHR33362:SF2">
    <property type="entry name" value="TRAP TRANSPORTER LARGE PERMEASE PROTEIN"/>
    <property type="match status" value="1"/>
</dbReference>
<evidence type="ECO:0000256" key="6">
    <source>
        <dbReference type="ARBA" id="ARBA00023136"/>
    </source>
</evidence>
<dbReference type="GO" id="GO:0022857">
    <property type="term" value="F:transmembrane transporter activity"/>
    <property type="evidence" value="ECO:0007669"/>
    <property type="project" value="UniProtKB-UniRule"/>
</dbReference>
<dbReference type="InterPro" id="IPR004681">
    <property type="entry name" value="TRAP_DctM"/>
</dbReference>
<dbReference type="RefSeq" id="WP_075569053.1">
    <property type="nucleotide sequence ID" value="NZ_MSDO01000004.1"/>
</dbReference>
<comment type="caution">
    <text evidence="7">Lacks conserved residue(s) required for the propagation of feature annotation.</text>
</comment>
<name>A0A1Q8SV93_9GAMM</name>
<evidence type="ECO:0000256" key="4">
    <source>
        <dbReference type="ARBA" id="ARBA00022692"/>
    </source>
</evidence>
<feature type="domain" description="TRAP C4-dicarboxylate transport system permease DctM subunit" evidence="8">
    <location>
        <begin position="7"/>
        <end position="417"/>
    </location>
</feature>
<keyword evidence="2" id="KW-1003">Cell membrane</keyword>
<feature type="transmembrane region" description="Helical" evidence="7">
    <location>
        <begin position="272"/>
        <end position="294"/>
    </location>
</feature>
<dbReference type="OrthoDB" id="9796052at2"/>
<keyword evidence="7" id="KW-0813">Transport</keyword>
<comment type="subcellular location">
    <subcellularLocation>
        <location evidence="1 7">Cell inner membrane</location>
        <topology evidence="1 7">Multi-pass membrane protein</topology>
    </subcellularLocation>
</comment>
<feature type="transmembrane region" description="Helical" evidence="7">
    <location>
        <begin position="400"/>
        <end position="421"/>
    </location>
</feature>
<feature type="transmembrane region" description="Helical" evidence="7">
    <location>
        <begin position="207"/>
        <end position="236"/>
    </location>
</feature>
<comment type="function">
    <text evidence="7">Part of the tripartite ATP-independent periplasmic (TRAP) transport system.</text>
</comment>
<keyword evidence="5 7" id="KW-1133">Transmembrane helix</keyword>
<dbReference type="STRING" id="404433.BTW07_04920"/>
<feature type="transmembrane region" description="Helical" evidence="7">
    <location>
        <begin position="171"/>
        <end position="195"/>
    </location>
</feature>
<keyword evidence="10" id="KW-1185">Reference proteome</keyword>
<keyword evidence="4 7" id="KW-0812">Transmembrane</keyword>
<comment type="caution">
    <text evidence="9">The sequence shown here is derived from an EMBL/GenBank/DDBJ whole genome shotgun (WGS) entry which is preliminary data.</text>
</comment>
<proteinExistence type="inferred from homology"/>
<evidence type="ECO:0000256" key="2">
    <source>
        <dbReference type="ARBA" id="ARBA00022475"/>
    </source>
</evidence>
<evidence type="ECO:0000256" key="3">
    <source>
        <dbReference type="ARBA" id="ARBA00022519"/>
    </source>
</evidence>
<dbReference type="Pfam" id="PF06808">
    <property type="entry name" value="DctM"/>
    <property type="match status" value="1"/>
</dbReference>
<keyword evidence="3 7" id="KW-0997">Cell inner membrane</keyword>
<feature type="transmembrane region" description="Helical" evidence="7">
    <location>
        <begin position="134"/>
        <end position="151"/>
    </location>
</feature>
<dbReference type="PANTHER" id="PTHR33362">
    <property type="entry name" value="SIALIC ACID TRAP TRANSPORTER PERMEASE PROTEIN SIAT-RELATED"/>
    <property type="match status" value="1"/>
</dbReference>
<evidence type="ECO:0000259" key="8">
    <source>
        <dbReference type="Pfam" id="PF06808"/>
    </source>
</evidence>
<evidence type="ECO:0000313" key="9">
    <source>
        <dbReference type="EMBL" id="OLO05369.1"/>
    </source>
</evidence>
<evidence type="ECO:0000256" key="1">
    <source>
        <dbReference type="ARBA" id="ARBA00004429"/>
    </source>
</evidence>
<reference evidence="9 10" key="1">
    <citation type="submission" date="2016-12" db="EMBL/GenBank/DDBJ databases">
        <title>Draft genome sequences of strains Salinicola socius SMB35, Salinicola sp. MH3R3-1 and Chromohalobacter sp. SMB17 from the Verkhnekamsk potash mining region of Russia.</title>
        <authorList>
            <person name="Mavrodi D.V."/>
            <person name="Olsson B.E."/>
            <person name="Korsakova E.S."/>
            <person name="Pyankova A."/>
            <person name="Mavrodi O.V."/>
            <person name="Plotnikova E.G."/>
        </authorList>
    </citation>
    <scope>NUCLEOTIDE SEQUENCE [LARGE SCALE GENOMIC DNA]</scope>
    <source>
        <strain evidence="9 10">SMB35</strain>
    </source>
</reference>
<evidence type="ECO:0000313" key="10">
    <source>
        <dbReference type="Proteomes" id="UP000186878"/>
    </source>
</evidence>
<dbReference type="Proteomes" id="UP000186878">
    <property type="component" value="Unassembled WGS sequence"/>
</dbReference>
<gene>
    <name evidence="9" type="ORF">BTW07_04920</name>
</gene>
<feature type="transmembrane region" description="Helical" evidence="7">
    <location>
        <begin position="47"/>
        <end position="65"/>
    </location>
</feature>
<dbReference type="AlphaFoldDB" id="A0A1Q8SV93"/>
<feature type="transmembrane region" description="Helical" evidence="7">
    <location>
        <begin position="242"/>
        <end position="260"/>
    </location>
</feature>
<accession>A0A1Q8SV93</accession>
<dbReference type="PIRSF" id="PIRSF006066">
    <property type="entry name" value="HI0050"/>
    <property type="match status" value="1"/>
</dbReference>
<keyword evidence="6 7" id="KW-0472">Membrane</keyword>
<comment type="similarity">
    <text evidence="7">Belongs to the TRAP transporter large permease family.</text>
</comment>
<evidence type="ECO:0000256" key="5">
    <source>
        <dbReference type="ARBA" id="ARBA00022989"/>
    </source>
</evidence>
<sequence>MGLAILFGVFLLGLIVGAPIAFAVGLASIVTFLYEGLPLFVGFQRIVSGISVFSLLAIPFFIFAGELMLHGGISTRLVRFASAAVGRVRGGLGMVNVTSSMLFGGISGSAVADTSALGSILIPVMKEKGYDTDYAVNVTVTSSIAGVVIPPSHNMILYAVAAGGGISVTQLFVAGIVPGILMCVALAVAAYLVAVKRGYGGEPFPGWYALLISFVASLPGLLTAVIIVGGVLSGILTVTESGAFGAIYAIVITGLVYRELRWASFKKAVYQAVKTTALVMILVGCASAFSYLLALYNVPEILANALTSFSDNPIVVLLMLNLLLLALGMIMDMAPLILICTPIFLPVAQQFGMDPIQFGILMMMNLGIGLCTPPVGGCLFVGSAIGGIKIEQTVKTIWPFYLALFVVLMLVTYVPAISLTLPELLQ</sequence>